<accession>A0ABY6L6R5</accession>
<protein>
    <submittedName>
        <fullName evidence="2">RASGRF1</fullName>
    </submittedName>
</protein>
<keyword evidence="3" id="KW-1185">Reference proteome</keyword>
<evidence type="ECO:0000256" key="1">
    <source>
        <dbReference type="SAM" id="MobiDB-lite"/>
    </source>
</evidence>
<sequence>MRAGRHQRLWPLSGGKRGSSDTDSTSQSTTPRSSFQTESTILSTPRSSFQFADSPTHSSKAGVVVTSSRASTRRSVTFHSPSSYTGRSSSASASAAFAAATAAASNPPEPVSQPPSHAGSRLASAAGPDLKIPNAKTKRESMISTAATMRVLNVLRHWVSKHSQDFENDSRLLQLTMEFLEELSHNPGLLPAEHKAAAQLLQMISKQDQDKILVDLDSLLATPMSSVQVAHSPSVGSVSGIQTSVQVAHGPSTLVQEAQYPSVASVSGVQTSIQVTHCPSVGSVPGVQNSVQVAHCPSTSVQEAKYPSVASVSGVQTSIQVTYCPSVSYVSGVQTSVQVAQYTSVASVSGVQTSVQVTHCPSVSSKDTIETLSALEIAEGVTYLDHKIFISIRSEFLTNEQKLCRLVTCEDMLEMTRTDPEWKDKIITGNETWVYGSDPETKSQSADWRGQDIAPNDFFMFPKLKAVLKERHFDTRNDIIEKSLLALKSIPKEAYKNWFDNWEKR</sequence>
<feature type="compositionally biased region" description="Low complexity" evidence="1">
    <location>
        <begin position="63"/>
        <end position="77"/>
    </location>
</feature>
<evidence type="ECO:0000313" key="3">
    <source>
        <dbReference type="Proteomes" id="UP001235939"/>
    </source>
</evidence>
<name>A0ABY6L6R5_9ARAC</name>
<dbReference type="InterPro" id="IPR052709">
    <property type="entry name" value="Transposase-MT_Hybrid"/>
</dbReference>
<evidence type="ECO:0000313" key="2">
    <source>
        <dbReference type="EMBL" id="UYV76857.1"/>
    </source>
</evidence>
<dbReference type="PANTHER" id="PTHR46060:SF1">
    <property type="entry name" value="MARINER MOS1 TRANSPOSASE-LIKE PROTEIN"/>
    <property type="match status" value="1"/>
</dbReference>
<feature type="compositionally biased region" description="Polar residues" evidence="1">
    <location>
        <begin position="78"/>
        <end position="87"/>
    </location>
</feature>
<dbReference type="InterPro" id="IPR023578">
    <property type="entry name" value="Ras_GEF_dom_sf"/>
</dbReference>
<dbReference type="SUPFAM" id="SSF48366">
    <property type="entry name" value="Ras GEF"/>
    <property type="match status" value="1"/>
</dbReference>
<proteinExistence type="predicted"/>
<dbReference type="Proteomes" id="UP001235939">
    <property type="component" value="Chromosome 14"/>
</dbReference>
<dbReference type="PANTHER" id="PTHR46060">
    <property type="entry name" value="MARINER MOS1 TRANSPOSASE-LIKE PROTEIN"/>
    <property type="match status" value="1"/>
</dbReference>
<organism evidence="2 3">
    <name type="scientific">Cordylochernes scorpioides</name>
    <dbReference type="NCBI Taxonomy" id="51811"/>
    <lineage>
        <taxon>Eukaryota</taxon>
        <taxon>Metazoa</taxon>
        <taxon>Ecdysozoa</taxon>
        <taxon>Arthropoda</taxon>
        <taxon>Chelicerata</taxon>
        <taxon>Arachnida</taxon>
        <taxon>Pseudoscorpiones</taxon>
        <taxon>Cheliferoidea</taxon>
        <taxon>Chernetidae</taxon>
        <taxon>Cordylochernes</taxon>
    </lineage>
</organism>
<dbReference type="InterPro" id="IPR036397">
    <property type="entry name" value="RNaseH_sf"/>
</dbReference>
<feature type="compositionally biased region" description="Low complexity" evidence="1">
    <location>
        <begin position="21"/>
        <end position="37"/>
    </location>
</feature>
<dbReference type="Gene3D" id="3.30.420.10">
    <property type="entry name" value="Ribonuclease H-like superfamily/Ribonuclease H"/>
    <property type="match status" value="2"/>
</dbReference>
<reference evidence="2 3" key="1">
    <citation type="submission" date="2022-01" db="EMBL/GenBank/DDBJ databases">
        <title>A chromosomal length assembly of Cordylochernes scorpioides.</title>
        <authorList>
            <person name="Zeh D."/>
            <person name="Zeh J."/>
        </authorList>
    </citation>
    <scope>NUCLEOTIDE SEQUENCE [LARGE SCALE GENOMIC DNA]</scope>
    <source>
        <strain evidence="2">IN4F17</strain>
        <tissue evidence="2">Whole Body</tissue>
    </source>
</reference>
<feature type="region of interest" description="Disordered" evidence="1">
    <location>
        <begin position="1"/>
        <end position="89"/>
    </location>
</feature>
<dbReference type="EMBL" id="CP092876">
    <property type="protein sequence ID" value="UYV76857.1"/>
    <property type="molecule type" value="Genomic_DNA"/>
</dbReference>
<gene>
    <name evidence="2" type="ORF">LAZ67_14002226</name>
</gene>
<feature type="region of interest" description="Disordered" evidence="1">
    <location>
        <begin position="104"/>
        <end position="135"/>
    </location>
</feature>
<dbReference type="Gene3D" id="1.20.870.10">
    <property type="entry name" value="Son of sevenless (SoS) protein Chain: S domain 1"/>
    <property type="match status" value="1"/>
</dbReference>
<feature type="compositionally biased region" description="Polar residues" evidence="1">
    <location>
        <begin position="38"/>
        <end position="59"/>
    </location>
</feature>